<dbReference type="Pfam" id="PF06048">
    <property type="entry name" value="DUF927"/>
    <property type="match status" value="1"/>
</dbReference>
<dbReference type="Pfam" id="PF13155">
    <property type="entry name" value="Toprim_2"/>
    <property type="match status" value="1"/>
</dbReference>
<dbReference type="EMBL" id="RCYZ01000001">
    <property type="protein sequence ID" value="TPG72002.1"/>
    <property type="molecule type" value="Genomic_DNA"/>
</dbReference>
<dbReference type="GO" id="GO:0000428">
    <property type="term" value="C:DNA-directed RNA polymerase complex"/>
    <property type="evidence" value="ECO:0007669"/>
    <property type="project" value="UniProtKB-KW"/>
</dbReference>
<evidence type="ECO:0000256" key="9">
    <source>
        <dbReference type="ARBA" id="ARBA00022842"/>
    </source>
</evidence>
<feature type="domain" description="Toprim" evidence="14">
    <location>
        <begin position="290"/>
        <end position="361"/>
    </location>
</feature>
<comment type="subunit">
    <text evidence="12">Monomer. Interacts with DnaB.</text>
</comment>
<comment type="cofactor">
    <cofactor evidence="12">
        <name>Zn(2+)</name>
        <dbReference type="ChEBI" id="CHEBI:29105"/>
    </cofactor>
    <text evidence="12">Binds 1 zinc ion per monomer.</text>
</comment>
<keyword evidence="10 12" id="KW-0238">DNA-binding</keyword>
<dbReference type="Pfam" id="PF01807">
    <property type="entry name" value="Zn_ribbon_DnaG"/>
    <property type="match status" value="1"/>
</dbReference>
<dbReference type="InterPro" id="IPR013264">
    <property type="entry name" value="DNAG_N"/>
</dbReference>
<dbReference type="FunFam" id="3.90.580.10:FF:000001">
    <property type="entry name" value="DNA primase"/>
    <property type="match status" value="1"/>
</dbReference>
<keyword evidence="9" id="KW-0460">Magnesium</keyword>
<dbReference type="HAMAP" id="MF_00974">
    <property type="entry name" value="DNA_primase_DnaG"/>
    <property type="match status" value="1"/>
</dbReference>
<comment type="domain">
    <text evidence="12">Contains an N-terminal zinc-binding domain, a central core domain that contains the primase activity, and a C-terminal DnaB-binding domain.</text>
</comment>
<dbReference type="CDD" id="cd03364">
    <property type="entry name" value="TOPRIM_DnaG_primases"/>
    <property type="match status" value="1"/>
</dbReference>
<dbReference type="Pfam" id="PF08275">
    <property type="entry name" value="DNAG_N"/>
    <property type="match status" value="1"/>
</dbReference>
<comment type="similarity">
    <text evidence="12">Belongs to the DnaG primase family.</text>
</comment>
<evidence type="ECO:0000256" key="4">
    <source>
        <dbReference type="ARBA" id="ARBA00022695"/>
    </source>
</evidence>
<dbReference type="SUPFAM" id="SSF57783">
    <property type="entry name" value="Zinc beta-ribbon"/>
    <property type="match status" value="1"/>
</dbReference>
<evidence type="ECO:0000256" key="10">
    <source>
        <dbReference type="ARBA" id="ARBA00023125"/>
    </source>
</evidence>
<evidence type="ECO:0000256" key="8">
    <source>
        <dbReference type="ARBA" id="ARBA00022833"/>
    </source>
</evidence>
<keyword evidence="5 12" id="KW-0235">DNA replication</keyword>
<comment type="function">
    <text evidence="12">RNA polymerase that catalyzes the synthesis of short RNA molecules used as primers for DNA polymerase during DNA replication.</text>
</comment>
<dbReference type="InterPro" id="IPR036977">
    <property type="entry name" value="DNA_primase_Znf_CHC2"/>
</dbReference>
<evidence type="ECO:0000256" key="5">
    <source>
        <dbReference type="ARBA" id="ARBA00022705"/>
    </source>
</evidence>
<dbReference type="SMART" id="SM00493">
    <property type="entry name" value="TOPRIM"/>
    <property type="match status" value="1"/>
</dbReference>
<evidence type="ECO:0000256" key="11">
    <source>
        <dbReference type="ARBA" id="ARBA00023163"/>
    </source>
</evidence>
<dbReference type="InterPro" id="IPR006295">
    <property type="entry name" value="DNA_primase_DnaG"/>
</dbReference>
<keyword evidence="7 12" id="KW-0863">Zinc-finger</keyword>
<dbReference type="Gene3D" id="3.90.580.10">
    <property type="entry name" value="Zinc finger, CHC2-type domain"/>
    <property type="match status" value="1"/>
</dbReference>
<sequence length="1199" mass="134874">MTAGITTGGASTRASSASPFSLLSHPMLLAESTIDQVRQLDIVSIIARYVTLKSRGHKHEACCPFHNEKSPSFHVNATKGIFKCFGCGAAGDGIGFVMKLKKLDFIEAVKEIAGDHSLAIEYQQMSPEAAAVAEAEQRDREAVRIALTYAAAYFAGTRLPDRWAESRKLKQPVRDAFQLGYAENRRDGFYQDALRNGYSAEVLVKAGLVREKKQEGAESKFYDVFQDRVMFPIRDARGRVVAFTGRLVTEPAPDADYKPGKYVNSPDTVWVKGDHLYGLDRAADAIRKAGFAYLVEGNVDVVQFHQFPLEQTVAPCGTALTDNQVKLLKRHTERVVYIPDNDPAGLKAMHRNCQLMLAAGLRVETLLPEPGLDPDDMLKRKIQTPADLEAWQRKTRDYIRGPLLEECEKDASLGGHDKAAAIGRMGEVLELIDNDTLRQVYYGDVCEVWADFKKGYKLVKRGQDGLDMRALDALGDSRKDYFDFKFFERDGCFYTYKSKAEVRICNFTFSIQYFVLSQNEPKYVCHFTNCFGAQRTMAIITDDFVSVATFKKCVGRLGNFIFEGNDDDLNNIKIKYFDGVAEAVQPRTMLYNPTGDFTTFANGLLFQNQFFAADRYGIVKLERPVATLEELADLRSESHLDVDGKGHVLHSAERLAAKVPALEQLLEEGKVKHLAHYFLPFASTLKLTDDDDDNFENERRFRLPVKVPGISFEDWSALMQRAYGANNPILVTFYLASLFRDLIYKANGNYFPLLHLYGLRGSGKSKAAEALISCFGQFSEETAIRLAGGATATGIQRYMSTARNSLMMLDEYKNYLPMPTIELLKGIANGTGKLMGRATGGNETKSLRPLSSAVVCGQDLPTRDPALLSRSVVLEFSEEMKRQNDREAYDQLRGLQESGATVHVTREVLQYRTQMAAYRRREPDVTRRIREHCQTVLGIEDPEDRTVQNASTLLTTAEILSEAGLKFPFKLDVLFDKLMERVQEVIQIQHTSDDVEQYFMVLSSMIGRDIIEGRHFKLWKEDDGITKLFLRVRQVHPLYLQAAARQGIEPLSAATIRSYLTKSRFFLEDRTKGVRFAEEPNPTSAMVFNYDRMRDDGVELSTATNLATLEAEDDPSRRASNKQVAPADAGPAVHAWLDEQATDATLAVSAALRLYNQDKLPELAEPTFRQHLLSYAEGKHNHELEFSSDEQRFRLKMPF</sequence>
<evidence type="ECO:0000256" key="12">
    <source>
        <dbReference type="HAMAP-Rule" id="MF_00974"/>
    </source>
</evidence>
<proteinExistence type="inferred from homology"/>
<keyword evidence="16" id="KW-1185">Reference proteome</keyword>
<dbReference type="PANTHER" id="PTHR30313:SF2">
    <property type="entry name" value="DNA PRIMASE"/>
    <property type="match status" value="1"/>
</dbReference>
<name>A0A502HEA3_9BACT</name>
<dbReference type="NCBIfam" id="TIGR01391">
    <property type="entry name" value="dnaG"/>
    <property type="match status" value="1"/>
</dbReference>
<dbReference type="InterPro" id="IPR037068">
    <property type="entry name" value="DNA_primase_core_N_sf"/>
</dbReference>
<comment type="catalytic activity">
    <reaction evidence="12">
        <text>ssDNA + n NTP = ssDNA/pppN(pN)n-1 hybrid + (n-1) diphosphate.</text>
        <dbReference type="EC" id="2.7.7.101"/>
    </reaction>
</comment>
<keyword evidence="11 12" id="KW-0804">Transcription</keyword>
<keyword evidence="4 12" id="KW-0548">Nucleotidyltransferase</keyword>
<evidence type="ECO:0000256" key="1">
    <source>
        <dbReference type="ARBA" id="ARBA00022478"/>
    </source>
</evidence>
<evidence type="ECO:0000256" key="7">
    <source>
        <dbReference type="ARBA" id="ARBA00022771"/>
    </source>
</evidence>
<dbReference type="GO" id="GO:0005737">
    <property type="term" value="C:cytoplasm"/>
    <property type="evidence" value="ECO:0007669"/>
    <property type="project" value="TreeGrafter"/>
</dbReference>
<reference evidence="15 16" key="1">
    <citation type="journal article" date="2019" name="Environ. Microbiol.">
        <title>Species interactions and distinct microbial communities in high Arctic permafrost affected cryosols are associated with the CH4 and CO2 gas fluxes.</title>
        <authorList>
            <person name="Altshuler I."/>
            <person name="Hamel J."/>
            <person name="Turney S."/>
            <person name="Magnuson E."/>
            <person name="Levesque R."/>
            <person name="Greer C."/>
            <person name="Whyte L.G."/>
        </authorList>
    </citation>
    <scope>NUCLEOTIDE SEQUENCE [LARGE SCALE GENOMIC DNA]</scope>
    <source>
        <strain evidence="15 16">S9.2P</strain>
    </source>
</reference>
<dbReference type="SUPFAM" id="SSF56731">
    <property type="entry name" value="DNA primase core"/>
    <property type="match status" value="1"/>
</dbReference>
<keyword evidence="1 12" id="KW-0240">DNA-directed RNA polymerase</keyword>
<dbReference type="GO" id="GO:1990077">
    <property type="term" value="C:primosome complex"/>
    <property type="evidence" value="ECO:0007669"/>
    <property type="project" value="UniProtKB-KW"/>
</dbReference>
<evidence type="ECO:0000259" key="13">
    <source>
        <dbReference type="SMART" id="SM00400"/>
    </source>
</evidence>
<comment type="caution">
    <text evidence="15">The sequence shown here is derived from an EMBL/GenBank/DDBJ whole genome shotgun (WGS) entry which is preliminary data.</text>
</comment>
<organism evidence="15 16">
    <name type="scientific">Hymenobacter nivis</name>
    <dbReference type="NCBI Taxonomy" id="1850093"/>
    <lineage>
        <taxon>Bacteria</taxon>
        <taxon>Pseudomonadati</taxon>
        <taxon>Bacteroidota</taxon>
        <taxon>Cytophagia</taxon>
        <taxon>Cytophagales</taxon>
        <taxon>Hymenobacteraceae</taxon>
        <taxon>Hymenobacter</taxon>
    </lineage>
</organism>
<evidence type="ECO:0000259" key="14">
    <source>
        <dbReference type="SMART" id="SM00493"/>
    </source>
</evidence>
<dbReference type="InterPro" id="IPR009270">
    <property type="entry name" value="DUF927"/>
</dbReference>
<dbReference type="InterPro" id="IPR002694">
    <property type="entry name" value="Znf_CHC2"/>
</dbReference>
<dbReference type="GO" id="GO:0003677">
    <property type="term" value="F:DNA binding"/>
    <property type="evidence" value="ECO:0007669"/>
    <property type="project" value="UniProtKB-KW"/>
</dbReference>
<keyword evidence="6 12" id="KW-0479">Metal-binding</keyword>
<dbReference type="Proteomes" id="UP000317646">
    <property type="component" value="Unassembled WGS sequence"/>
</dbReference>
<dbReference type="GO" id="GO:0008270">
    <property type="term" value="F:zinc ion binding"/>
    <property type="evidence" value="ECO:0007669"/>
    <property type="project" value="UniProtKB-UniRule"/>
</dbReference>
<dbReference type="InterPro" id="IPR030846">
    <property type="entry name" value="DnaG_bac"/>
</dbReference>
<dbReference type="Gene3D" id="3.90.980.10">
    <property type="entry name" value="DNA primase, catalytic core, N-terminal domain"/>
    <property type="match status" value="1"/>
</dbReference>
<feature type="domain" description="Zinc finger CHC2-type" evidence="13">
    <location>
        <begin position="59"/>
        <end position="113"/>
    </location>
</feature>
<dbReference type="GO" id="GO:0003899">
    <property type="term" value="F:DNA-directed RNA polymerase activity"/>
    <property type="evidence" value="ECO:0007669"/>
    <property type="project" value="UniProtKB-UniRule"/>
</dbReference>
<dbReference type="InterPro" id="IPR006171">
    <property type="entry name" value="TOPRIM_dom"/>
</dbReference>
<feature type="zinc finger region" description="CHC2-type" evidence="12">
    <location>
        <begin position="63"/>
        <end position="87"/>
    </location>
</feature>
<evidence type="ECO:0000313" key="15">
    <source>
        <dbReference type="EMBL" id="TPG72002.1"/>
    </source>
</evidence>
<keyword evidence="2 12" id="KW-0639">Primosome</keyword>
<keyword evidence="8 12" id="KW-0862">Zinc</keyword>
<evidence type="ECO:0000256" key="2">
    <source>
        <dbReference type="ARBA" id="ARBA00022515"/>
    </source>
</evidence>
<dbReference type="GO" id="GO:0006269">
    <property type="term" value="P:DNA replication, synthesis of primer"/>
    <property type="evidence" value="ECO:0007669"/>
    <property type="project" value="UniProtKB-UniRule"/>
</dbReference>
<evidence type="ECO:0000256" key="6">
    <source>
        <dbReference type="ARBA" id="ARBA00022723"/>
    </source>
</evidence>
<dbReference type="InterPro" id="IPR034151">
    <property type="entry name" value="TOPRIM_DnaG_bac"/>
</dbReference>
<dbReference type="SMART" id="SM00400">
    <property type="entry name" value="ZnF_CHCC"/>
    <property type="match status" value="1"/>
</dbReference>
<dbReference type="PANTHER" id="PTHR30313">
    <property type="entry name" value="DNA PRIMASE"/>
    <property type="match status" value="1"/>
</dbReference>
<evidence type="ECO:0000256" key="3">
    <source>
        <dbReference type="ARBA" id="ARBA00022679"/>
    </source>
</evidence>
<dbReference type="AlphaFoldDB" id="A0A502HEA3"/>
<dbReference type="EC" id="2.7.7.101" evidence="12"/>
<accession>A0A502HEA3</accession>
<dbReference type="InterPro" id="IPR050219">
    <property type="entry name" value="DnaG_primase"/>
</dbReference>
<dbReference type="Gene3D" id="3.40.1360.10">
    <property type="match status" value="1"/>
</dbReference>
<gene>
    <name evidence="12 15" type="primary">dnaG</name>
    <name evidence="15" type="ORF">EAH73_01790</name>
</gene>
<keyword evidence="3 12" id="KW-0808">Transferase</keyword>
<evidence type="ECO:0000313" key="16">
    <source>
        <dbReference type="Proteomes" id="UP000317646"/>
    </source>
</evidence>
<protein>
    <recommendedName>
        <fullName evidence="12">DNA primase</fullName>
        <ecNumber evidence="12">2.7.7.101</ecNumber>
    </recommendedName>
</protein>